<comment type="caution">
    <text evidence="3">The sequence shown here is derived from an EMBL/GenBank/DDBJ whole genome shotgun (WGS) entry which is preliminary data.</text>
</comment>
<dbReference type="OrthoDB" id="2607492at2"/>
<evidence type="ECO:0000313" key="4">
    <source>
        <dbReference type="Proteomes" id="UP000050517"/>
    </source>
</evidence>
<proteinExistence type="predicted"/>
<dbReference type="Gene3D" id="3.90.70.10">
    <property type="entry name" value="Cysteine proteinases"/>
    <property type="match status" value="1"/>
</dbReference>
<reference evidence="3 4" key="1">
    <citation type="submission" date="2015-10" db="EMBL/GenBank/DDBJ databases">
        <title>Corynebacteirum lowii and Corynebacterium oculi species nova, derived from human clinical disease and and emended description of Corynebacterium mastiditis.</title>
        <authorList>
            <person name="Bernard K."/>
            <person name="Pacheco A.L."/>
            <person name="Mcdougall C."/>
            <person name="Burtx T."/>
            <person name="Weibe D."/>
            <person name="Tyler S."/>
            <person name="Olson A.B."/>
            <person name="Cnockaert M."/>
            <person name="Eguchi H."/>
            <person name="Kuwahara T."/>
            <person name="Nakayama-Imaohji H."/>
            <person name="Boudewijins M."/>
            <person name="Van Hoecke F."/>
            <person name="Bernier A.-M."/>
            <person name="Vandamme P."/>
        </authorList>
    </citation>
    <scope>NUCLEOTIDE SEQUENCE [LARGE SCALE GENOMIC DNA]</scope>
    <source>
        <strain evidence="3 4">NML 130210</strain>
    </source>
</reference>
<name>A0A0Q0YE38_9CORY</name>
<evidence type="ECO:0000256" key="1">
    <source>
        <dbReference type="SAM" id="SignalP"/>
    </source>
</evidence>
<protein>
    <recommendedName>
        <fullName evidence="2">Peptidase C39-like domain-containing protein</fullName>
    </recommendedName>
</protein>
<keyword evidence="1" id="KW-0732">Signal</keyword>
<evidence type="ECO:0000259" key="2">
    <source>
        <dbReference type="Pfam" id="PF13529"/>
    </source>
</evidence>
<dbReference type="InterPro" id="IPR039564">
    <property type="entry name" value="Peptidase_C39-like"/>
</dbReference>
<dbReference type="AlphaFoldDB" id="A0A0Q0YE38"/>
<feature type="domain" description="Peptidase C39-like" evidence="2">
    <location>
        <begin position="55"/>
        <end position="194"/>
    </location>
</feature>
<sequence>MLTHLKRTITTGALVATLAAGTFTGVAQAETTTNTPGTAAESGYTYLAGQHKYKFKYIKQDQGQRWQWVDCGPTSVLMALLDNGGQIPRSYNERNQAAAITELRSEAPSGGAEGTNNLYTADVVKILENRGVSGTAMARDNAVNAIAELKQGKKAIVLTQTGILREGKTDPGYGHFVYVSGYNPRTGTFTVNDPLNKRGRSFEASEAEMHTMITSPAKGNNQWVYVI</sequence>
<gene>
    <name evidence="3" type="ORF">Cocul_01414</name>
</gene>
<accession>A0A0Q0YE38</accession>
<keyword evidence="4" id="KW-1185">Reference proteome</keyword>
<feature type="signal peptide" evidence="1">
    <location>
        <begin position="1"/>
        <end position="29"/>
    </location>
</feature>
<evidence type="ECO:0000313" key="3">
    <source>
        <dbReference type="EMBL" id="KQB84606.1"/>
    </source>
</evidence>
<organism evidence="3 4">
    <name type="scientific">Corynebacterium oculi</name>
    <dbReference type="NCBI Taxonomy" id="1544416"/>
    <lineage>
        <taxon>Bacteria</taxon>
        <taxon>Bacillati</taxon>
        <taxon>Actinomycetota</taxon>
        <taxon>Actinomycetes</taxon>
        <taxon>Mycobacteriales</taxon>
        <taxon>Corynebacteriaceae</taxon>
        <taxon>Corynebacterium</taxon>
    </lineage>
</organism>
<dbReference type="EMBL" id="LKST01000002">
    <property type="protein sequence ID" value="KQB84606.1"/>
    <property type="molecule type" value="Genomic_DNA"/>
</dbReference>
<dbReference type="Pfam" id="PF13529">
    <property type="entry name" value="Peptidase_C39_2"/>
    <property type="match status" value="1"/>
</dbReference>
<dbReference type="RefSeq" id="WP_055122513.1">
    <property type="nucleotide sequence ID" value="NZ_LKST01000002.1"/>
</dbReference>
<dbReference type="STRING" id="1544416.Cocul_01414"/>
<dbReference type="Proteomes" id="UP000050517">
    <property type="component" value="Unassembled WGS sequence"/>
</dbReference>
<dbReference type="PATRIC" id="fig|1544416.3.peg.1418"/>
<feature type="chain" id="PRO_5006187072" description="Peptidase C39-like domain-containing protein" evidence="1">
    <location>
        <begin position="30"/>
        <end position="227"/>
    </location>
</feature>